<dbReference type="SUPFAM" id="SSF51905">
    <property type="entry name" value="FAD/NAD(P)-binding domain"/>
    <property type="match status" value="1"/>
</dbReference>
<organism evidence="4 5">
    <name type="scientific">Halomonas halophila</name>
    <dbReference type="NCBI Taxonomy" id="29573"/>
    <lineage>
        <taxon>Bacteria</taxon>
        <taxon>Pseudomonadati</taxon>
        <taxon>Pseudomonadota</taxon>
        <taxon>Gammaproteobacteria</taxon>
        <taxon>Oceanospirillales</taxon>
        <taxon>Halomonadaceae</taxon>
        <taxon>Halomonas</taxon>
    </lineage>
</organism>
<keyword evidence="5" id="KW-1185">Reference proteome</keyword>
<keyword evidence="2" id="KW-0560">Oxidoreductase</keyword>
<comment type="caution">
    <text evidence="4">The sequence shown here is derived from an EMBL/GenBank/DDBJ whole genome shotgun (WGS) entry which is preliminary data.</text>
</comment>
<evidence type="ECO:0000259" key="3">
    <source>
        <dbReference type="Pfam" id="PF01266"/>
    </source>
</evidence>
<proteinExistence type="inferred from homology"/>
<evidence type="ECO:0000313" key="4">
    <source>
        <dbReference type="EMBL" id="GEK74638.1"/>
    </source>
</evidence>
<dbReference type="PANTHER" id="PTHR13847:SF280">
    <property type="entry name" value="D-AMINO ACID DEHYDROGENASE"/>
    <property type="match status" value="1"/>
</dbReference>
<evidence type="ECO:0000256" key="1">
    <source>
        <dbReference type="ARBA" id="ARBA00009410"/>
    </source>
</evidence>
<gene>
    <name evidence="4" type="ORF">HHA04nite_31820</name>
</gene>
<evidence type="ECO:0000313" key="5">
    <source>
        <dbReference type="Proteomes" id="UP000321121"/>
    </source>
</evidence>
<dbReference type="RefSeq" id="WP_146910314.1">
    <property type="nucleotide sequence ID" value="NZ_BJUS01000058.1"/>
</dbReference>
<dbReference type="Proteomes" id="UP000321121">
    <property type="component" value="Unassembled WGS sequence"/>
</dbReference>
<dbReference type="PROSITE" id="PS51318">
    <property type="entry name" value="TAT"/>
    <property type="match status" value="1"/>
</dbReference>
<name>A0ABQ0UA68_9GAMM</name>
<comment type="similarity">
    <text evidence="1">Belongs to the DadA oxidoreductase family.</text>
</comment>
<dbReference type="Gene3D" id="3.30.9.10">
    <property type="entry name" value="D-Amino Acid Oxidase, subunit A, domain 2"/>
    <property type="match status" value="1"/>
</dbReference>
<protein>
    <submittedName>
        <fullName evidence="4">D-amino-acid oxidase</fullName>
    </submittedName>
</protein>
<dbReference type="Gene3D" id="3.50.50.60">
    <property type="entry name" value="FAD/NAD(P)-binding domain"/>
    <property type="match status" value="1"/>
</dbReference>
<evidence type="ECO:0000256" key="2">
    <source>
        <dbReference type="ARBA" id="ARBA00023002"/>
    </source>
</evidence>
<dbReference type="EMBL" id="BJUS01000058">
    <property type="protein sequence ID" value="GEK74638.1"/>
    <property type="molecule type" value="Genomic_DNA"/>
</dbReference>
<dbReference type="Pfam" id="PF01266">
    <property type="entry name" value="DAO"/>
    <property type="match status" value="1"/>
</dbReference>
<sequence>MVTRRSFLLGAGAGLATFGLGAGTGAFLTADGGWRRGADLPRAETVGASGSLPVQADVVVVGAGIAGLSTAHALRDRGLSVVVLEKGVVAGEQSSRAFGWIYSAGWHPDKLELANRSKTLWADFARANERDIGYRRTGNLSLLESEEAVEGQRAWLAEAKERAPDMDVRLVSGAELERLTPGAGKAYQAALYSPSDGIAEPTIAAPRIARALQAKGVPVIQRCAVRSVETEGGAIRHVVTEQGVVRTSNVVVAGGAWSRLFLGNLGVPFPQLGIASPLMRVTGAQGPDGAGYAPNFTWRRQIDGNYVVGALRNVAPVTRASFTELLSFLPTLRHASGLVTMRFGQDFFESLRMPTHWSSDEVTPFERNRFLSAKPYQDELDRRFEALREAFPDFRASAPIESWGGVIDATPDSTPIISAVDRLPGLSLISGFSGNGLTVGPAAGEMMAQIIAGETPTVDPAIYRYDRFFDGSDLTFRH</sequence>
<feature type="domain" description="FAD dependent oxidoreductase" evidence="3">
    <location>
        <begin position="57"/>
        <end position="449"/>
    </location>
</feature>
<dbReference type="PANTHER" id="PTHR13847">
    <property type="entry name" value="SARCOSINE DEHYDROGENASE-RELATED"/>
    <property type="match status" value="1"/>
</dbReference>
<accession>A0ABQ0UA68</accession>
<dbReference type="InterPro" id="IPR006076">
    <property type="entry name" value="FAD-dep_OxRdtase"/>
</dbReference>
<dbReference type="InterPro" id="IPR036188">
    <property type="entry name" value="FAD/NAD-bd_sf"/>
</dbReference>
<dbReference type="InterPro" id="IPR006311">
    <property type="entry name" value="TAT_signal"/>
</dbReference>
<reference evidence="4 5" key="1">
    <citation type="submission" date="2019-07" db="EMBL/GenBank/DDBJ databases">
        <title>Whole genome shotgun sequence of Halomonas halophila NBRC 102604.</title>
        <authorList>
            <person name="Hosoyama A."/>
            <person name="Uohara A."/>
            <person name="Ohji S."/>
            <person name="Ichikawa N."/>
        </authorList>
    </citation>
    <scope>NUCLEOTIDE SEQUENCE [LARGE SCALE GENOMIC DNA]</scope>
    <source>
        <strain evidence="4 5">NBRC 102604</strain>
    </source>
</reference>